<comment type="caution">
    <text evidence="9">The sequence shown here is derived from an EMBL/GenBank/DDBJ whole genome shotgun (WGS) entry which is preliminary data.</text>
</comment>
<feature type="transmembrane region" description="Helical" evidence="7">
    <location>
        <begin position="9"/>
        <end position="30"/>
    </location>
</feature>
<keyword evidence="5 7" id="KW-1133">Transmembrane helix</keyword>
<name>A0A9W6LBN3_9PSEU</name>
<comment type="similarity">
    <text evidence="7">Belongs to the binding-protein-dependent transport system permease family.</text>
</comment>
<dbReference type="InterPro" id="IPR000515">
    <property type="entry name" value="MetI-like"/>
</dbReference>
<dbReference type="Gene3D" id="1.10.3720.10">
    <property type="entry name" value="MetI-like"/>
    <property type="match status" value="1"/>
</dbReference>
<evidence type="ECO:0000313" key="9">
    <source>
        <dbReference type="EMBL" id="GLL15080.1"/>
    </source>
</evidence>
<dbReference type="AlphaFoldDB" id="A0A9W6LBN3"/>
<evidence type="ECO:0000313" key="10">
    <source>
        <dbReference type="Proteomes" id="UP001143463"/>
    </source>
</evidence>
<evidence type="ECO:0000256" key="5">
    <source>
        <dbReference type="ARBA" id="ARBA00022989"/>
    </source>
</evidence>
<keyword evidence="2 7" id="KW-0813">Transport</keyword>
<dbReference type="PANTHER" id="PTHR43163">
    <property type="entry name" value="DIPEPTIDE TRANSPORT SYSTEM PERMEASE PROTEIN DPPB-RELATED"/>
    <property type="match status" value="1"/>
</dbReference>
<organism evidence="9 10">
    <name type="scientific">Pseudonocardia halophobica</name>
    <dbReference type="NCBI Taxonomy" id="29401"/>
    <lineage>
        <taxon>Bacteria</taxon>
        <taxon>Bacillati</taxon>
        <taxon>Actinomycetota</taxon>
        <taxon>Actinomycetes</taxon>
        <taxon>Pseudonocardiales</taxon>
        <taxon>Pseudonocardiaceae</taxon>
        <taxon>Pseudonocardia</taxon>
    </lineage>
</organism>
<dbReference type="PROSITE" id="PS50928">
    <property type="entry name" value="ABC_TM1"/>
    <property type="match status" value="1"/>
</dbReference>
<accession>A0A9W6LBN3</accession>
<dbReference type="SUPFAM" id="SSF161098">
    <property type="entry name" value="MetI-like"/>
    <property type="match status" value="1"/>
</dbReference>
<dbReference type="CDD" id="cd06261">
    <property type="entry name" value="TM_PBP2"/>
    <property type="match status" value="1"/>
</dbReference>
<dbReference type="Pfam" id="PF19300">
    <property type="entry name" value="BPD_transp_1_N"/>
    <property type="match status" value="1"/>
</dbReference>
<evidence type="ECO:0000256" key="1">
    <source>
        <dbReference type="ARBA" id="ARBA00004651"/>
    </source>
</evidence>
<reference evidence="9" key="2">
    <citation type="submission" date="2023-01" db="EMBL/GenBank/DDBJ databases">
        <authorList>
            <person name="Sun Q."/>
            <person name="Evtushenko L."/>
        </authorList>
    </citation>
    <scope>NUCLEOTIDE SEQUENCE</scope>
    <source>
        <strain evidence="9">VKM Ac-1069</strain>
    </source>
</reference>
<feature type="domain" description="ABC transmembrane type-1" evidence="8">
    <location>
        <begin position="95"/>
        <end position="304"/>
    </location>
</feature>
<keyword evidence="10" id="KW-1185">Reference proteome</keyword>
<feature type="transmembrane region" description="Helical" evidence="7">
    <location>
        <begin position="281"/>
        <end position="307"/>
    </location>
</feature>
<sequence>MLRYTVRRVLMMVPLLFLVSLGVFALVLMIPGDPAITIAGENATEAQIDATRERLGLNDPVLVQYAAWAGNALTGDLGSSLFSNESVTGAIAGRFPVTLALTLAAMLIALLIAVPAGVVAALRRGRWQDRGATLFASVGISLPNFWVGILLIMAFALAFPIFPAVGYTPISEGVGAWARGLVLPGITLGTAVAAEITRQLRGSLTDTLQQDFIRTARANGLSGRAVVLKHGMKNAAVPVVTVIGFQVGFLLGGSVIVERVFGLPGLGDLAIRAVLQRDIPMIQGIVVVAALIVMLVNLVVDLSYGWLNPKVRQA</sequence>
<dbReference type="RefSeq" id="WP_037051794.1">
    <property type="nucleotide sequence ID" value="NZ_BAAAUZ010000056.1"/>
</dbReference>
<dbReference type="Pfam" id="PF00528">
    <property type="entry name" value="BPD_transp_1"/>
    <property type="match status" value="1"/>
</dbReference>
<dbReference type="InterPro" id="IPR045621">
    <property type="entry name" value="BPD_transp_1_N"/>
</dbReference>
<reference evidence="9" key="1">
    <citation type="journal article" date="2014" name="Int. J. Syst. Evol. Microbiol.">
        <title>Complete genome sequence of Corynebacterium casei LMG S-19264T (=DSM 44701T), isolated from a smear-ripened cheese.</title>
        <authorList>
            <consortium name="US DOE Joint Genome Institute (JGI-PGF)"/>
            <person name="Walter F."/>
            <person name="Albersmeier A."/>
            <person name="Kalinowski J."/>
            <person name="Ruckert C."/>
        </authorList>
    </citation>
    <scope>NUCLEOTIDE SEQUENCE</scope>
    <source>
        <strain evidence="9">VKM Ac-1069</strain>
    </source>
</reference>
<evidence type="ECO:0000256" key="4">
    <source>
        <dbReference type="ARBA" id="ARBA00022692"/>
    </source>
</evidence>
<feature type="transmembrane region" description="Helical" evidence="7">
    <location>
        <begin position="174"/>
        <end position="194"/>
    </location>
</feature>
<dbReference type="EMBL" id="BSFQ01000041">
    <property type="protein sequence ID" value="GLL15080.1"/>
    <property type="molecule type" value="Genomic_DNA"/>
</dbReference>
<evidence type="ECO:0000256" key="6">
    <source>
        <dbReference type="ARBA" id="ARBA00023136"/>
    </source>
</evidence>
<comment type="subcellular location">
    <subcellularLocation>
        <location evidence="1 7">Cell membrane</location>
        <topology evidence="1 7">Multi-pass membrane protein</topology>
    </subcellularLocation>
</comment>
<evidence type="ECO:0000256" key="2">
    <source>
        <dbReference type="ARBA" id="ARBA00022448"/>
    </source>
</evidence>
<dbReference type="InterPro" id="IPR035906">
    <property type="entry name" value="MetI-like_sf"/>
</dbReference>
<evidence type="ECO:0000256" key="7">
    <source>
        <dbReference type="RuleBase" id="RU363032"/>
    </source>
</evidence>
<dbReference type="GO" id="GO:0005886">
    <property type="term" value="C:plasma membrane"/>
    <property type="evidence" value="ECO:0007669"/>
    <property type="project" value="UniProtKB-SubCell"/>
</dbReference>
<dbReference type="Proteomes" id="UP001143463">
    <property type="component" value="Unassembled WGS sequence"/>
</dbReference>
<keyword evidence="3" id="KW-1003">Cell membrane</keyword>
<evidence type="ECO:0000256" key="3">
    <source>
        <dbReference type="ARBA" id="ARBA00022475"/>
    </source>
</evidence>
<protein>
    <submittedName>
        <fullName evidence="9">ABC di/oligopeptide transporter inner membrane subunit</fullName>
    </submittedName>
</protein>
<feature type="transmembrane region" description="Helical" evidence="7">
    <location>
        <begin position="134"/>
        <end position="162"/>
    </location>
</feature>
<dbReference type="PANTHER" id="PTHR43163:SF6">
    <property type="entry name" value="DIPEPTIDE TRANSPORT SYSTEM PERMEASE PROTEIN DPPB-RELATED"/>
    <property type="match status" value="1"/>
</dbReference>
<gene>
    <name evidence="9" type="ORF">GCM10017577_62290</name>
</gene>
<proteinExistence type="inferred from homology"/>
<feature type="transmembrane region" description="Helical" evidence="7">
    <location>
        <begin position="99"/>
        <end position="122"/>
    </location>
</feature>
<keyword evidence="6 7" id="KW-0472">Membrane</keyword>
<keyword evidence="4 7" id="KW-0812">Transmembrane</keyword>
<feature type="transmembrane region" description="Helical" evidence="7">
    <location>
        <begin position="239"/>
        <end position="261"/>
    </location>
</feature>
<dbReference type="GO" id="GO:0071916">
    <property type="term" value="F:dipeptide transmembrane transporter activity"/>
    <property type="evidence" value="ECO:0007669"/>
    <property type="project" value="TreeGrafter"/>
</dbReference>
<evidence type="ECO:0000259" key="8">
    <source>
        <dbReference type="PROSITE" id="PS50928"/>
    </source>
</evidence>